<dbReference type="PANTHER" id="PTHR42789">
    <property type="entry name" value="D-ISOMER SPECIFIC 2-HYDROXYACID DEHYDROGENASE FAMILY PROTEIN (AFU_ORTHOLOGUE AFUA_6G10090)"/>
    <property type="match status" value="1"/>
</dbReference>
<dbReference type="Pfam" id="PF02826">
    <property type="entry name" value="2-Hacid_dh_C"/>
    <property type="match status" value="1"/>
</dbReference>
<dbReference type="PANTHER" id="PTHR42789:SF1">
    <property type="entry name" value="D-ISOMER SPECIFIC 2-HYDROXYACID DEHYDROGENASE FAMILY PROTEIN (AFU_ORTHOLOGUE AFUA_6G10090)"/>
    <property type="match status" value="1"/>
</dbReference>
<feature type="domain" description="D-isomer specific 2-hydroxyacid dehydrogenase NAD-binding" evidence="6">
    <location>
        <begin position="114"/>
        <end position="290"/>
    </location>
</feature>
<dbReference type="Pfam" id="PF00389">
    <property type="entry name" value="2-Hacid_dh"/>
    <property type="match status" value="1"/>
</dbReference>
<dbReference type="InterPro" id="IPR006139">
    <property type="entry name" value="D-isomer_2_OHA_DH_cat_dom"/>
</dbReference>
<dbReference type="Gene3D" id="3.40.50.720">
    <property type="entry name" value="NAD(P)-binding Rossmann-like Domain"/>
    <property type="match status" value="2"/>
</dbReference>
<evidence type="ECO:0000256" key="3">
    <source>
        <dbReference type="ARBA" id="ARBA00023027"/>
    </source>
</evidence>
<evidence type="ECO:0000259" key="6">
    <source>
        <dbReference type="Pfam" id="PF02826"/>
    </source>
</evidence>
<dbReference type="InterPro" id="IPR006140">
    <property type="entry name" value="D-isomer_DH_NAD-bd"/>
</dbReference>
<comment type="similarity">
    <text evidence="1 4">Belongs to the D-isomer specific 2-hydroxyacid dehydrogenase family.</text>
</comment>
<organism evidence="7 8">
    <name type="scientific">Aquibium oceanicum</name>
    <dbReference type="NCBI Taxonomy" id="1670800"/>
    <lineage>
        <taxon>Bacteria</taxon>
        <taxon>Pseudomonadati</taxon>
        <taxon>Pseudomonadota</taxon>
        <taxon>Alphaproteobacteria</taxon>
        <taxon>Hyphomicrobiales</taxon>
        <taxon>Phyllobacteriaceae</taxon>
        <taxon>Aquibium</taxon>
    </lineage>
</organism>
<dbReference type="InterPro" id="IPR029753">
    <property type="entry name" value="D-isomer_DH_CS"/>
</dbReference>
<gene>
    <name evidence="7" type="ORF">BSQ44_09560</name>
</gene>
<sequence>MTKTNCAILDDYQDAARTAADWSKLEEDVGIERFADHIADRATLAERLAKFEVIVAMRERTAFDDDLFSRLPNLKLLITTGMVNASIDLDAAKRHGVMVCGTRGSVGPAAELAFGLLLSVMRNIPAENANFHAGGGQWQLSVGRDLNGKTLGLVGIGKLGQRVARYGQAFGMDVVGWSKNVTPERCEALGIGYAATLDELLGQSDAVSLHLTLNAETRGIIGERELAAMKRDAVIVNTSRGPLIDEGALAAALREGRLGGAGLDTFDQEPLPAGHTLRGMANVVATPHLGYVTAETYAIYYGDAVEDIAAWLAGSPVRVLNA</sequence>
<dbReference type="PROSITE" id="PS00671">
    <property type="entry name" value="D_2_HYDROXYACID_DH_3"/>
    <property type="match status" value="1"/>
</dbReference>
<name>A0A1L3SYQ1_9HYPH</name>
<dbReference type="RefSeq" id="WP_072607967.1">
    <property type="nucleotide sequence ID" value="NZ_CP018171.1"/>
</dbReference>
<protein>
    <submittedName>
        <fullName evidence="7">Hydroxyacid dehydrogenase</fullName>
    </submittedName>
</protein>
<evidence type="ECO:0000256" key="4">
    <source>
        <dbReference type="RuleBase" id="RU003719"/>
    </source>
</evidence>
<reference evidence="8" key="1">
    <citation type="submission" date="2016-11" db="EMBL/GenBank/DDBJ databases">
        <title>Mesorhizobium oceanicum sp. nov., isolated from deep seawater in South China Sea.</title>
        <authorList>
            <person name="Fu G.-Y."/>
        </authorList>
    </citation>
    <scope>NUCLEOTIDE SEQUENCE [LARGE SCALE GENOMIC DNA]</scope>
    <source>
        <strain evidence="8">B7</strain>
    </source>
</reference>
<dbReference type="SUPFAM" id="SSF52283">
    <property type="entry name" value="Formate/glycerate dehydrogenase catalytic domain-like"/>
    <property type="match status" value="1"/>
</dbReference>
<dbReference type="CDD" id="cd12169">
    <property type="entry name" value="PGDH_like_1"/>
    <property type="match status" value="1"/>
</dbReference>
<evidence type="ECO:0000256" key="1">
    <source>
        <dbReference type="ARBA" id="ARBA00005854"/>
    </source>
</evidence>
<evidence type="ECO:0000313" key="7">
    <source>
        <dbReference type="EMBL" id="APH74510.1"/>
    </source>
</evidence>
<accession>A0A1L3SYQ1</accession>
<dbReference type="KEGG" id="meso:BSQ44_09560"/>
<dbReference type="GO" id="GO:0051287">
    <property type="term" value="F:NAD binding"/>
    <property type="evidence" value="ECO:0007669"/>
    <property type="project" value="InterPro"/>
</dbReference>
<evidence type="ECO:0000313" key="8">
    <source>
        <dbReference type="Proteomes" id="UP000182840"/>
    </source>
</evidence>
<dbReference type="FunFam" id="3.40.50.720:FF:000203">
    <property type="entry name" value="D-3-phosphoglycerate dehydrogenase (SerA)"/>
    <property type="match status" value="1"/>
</dbReference>
<dbReference type="SUPFAM" id="SSF51735">
    <property type="entry name" value="NAD(P)-binding Rossmann-fold domains"/>
    <property type="match status" value="1"/>
</dbReference>
<evidence type="ECO:0000256" key="2">
    <source>
        <dbReference type="ARBA" id="ARBA00023002"/>
    </source>
</evidence>
<keyword evidence="2 4" id="KW-0560">Oxidoreductase</keyword>
<keyword evidence="8" id="KW-1185">Reference proteome</keyword>
<dbReference type="InterPro" id="IPR036291">
    <property type="entry name" value="NAD(P)-bd_dom_sf"/>
</dbReference>
<evidence type="ECO:0000259" key="5">
    <source>
        <dbReference type="Pfam" id="PF00389"/>
    </source>
</evidence>
<dbReference type="EMBL" id="CP018171">
    <property type="protein sequence ID" value="APH74510.1"/>
    <property type="molecule type" value="Genomic_DNA"/>
</dbReference>
<feature type="domain" description="D-isomer specific 2-hydroxyacid dehydrogenase catalytic" evidence="5">
    <location>
        <begin position="38"/>
        <end position="317"/>
    </location>
</feature>
<dbReference type="STRING" id="1670800.BSQ44_09560"/>
<proteinExistence type="inferred from homology"/>
<dbReference type="GO" id="GO:0016616">
    <property type="term" value="F:oxidoreductase activity, acting on the CH-OH group of donors, NAD or NADP as acceptor"/>
    <property type="evidence" value="ECO:0007669"/>
    <property type="project" value="InterPro"/>
</dbReference>
<dbReference type="AlphaFoldDB" id="A0A1L3SYQ1"/>
<dbReference type="InterPro" id="IPR050857">
    <property type="entry name" value="D-2-hydroxyacid_DH"/>
</dbReference>
<keyword evidence="3" id="KW-0520">NAD</keyword>
<dbReference type="Proteomes" id="UP000182840">
    <property type="component" value="Chromosome"/>
</dbReference>
<dbReference type="OrthoDB" id="9793626at2"/>